<sequence>MRGTTCADASFRPVWGEAGRGGHRRWSADGTRESILRAVRAGAGAEGACRGLRRWALPARASVIARGPGRAECICSAGPVD</sequence>
<dbReference type="EMBL" id="QUAC01000248">
    <property type="protein sequence ID" value="REK86418.1"/>
    <property type="molecule type" value="Genomic_DNA"/>
</dbReference>
<accession>A0A371PVC5</accession>
<reference evidence="1 2" key="1">
    <citation type="submission" date="2018-08" db="EMBL/GenBank/DDBJ databases">
        <title>Streptomyces NEAU-D10 sp. nov., a novel Actinomycete isolated from soil.</title>
        <authorList>
            <person name="Jin L."/>
        </authorList>
    </citation>
    <scope>NUCLEOTIDE SEQUENCE [LARGE SCALE GENOMIC DNA]</scope>
    <source>
        <strain evidence="1 2">NEAU-D10</strain>
    </source>
</reference>
<name>A0A371PVC5_STRIH</name>
<comment type="caution">
    <text evidence="1">The sequence shown here is derived from an EMBL/GenBank/DDBJ whole genome shotgun (WGS) entry which is preliminary data.</text>
</comment>
<gene>
    <name evidence="1" type="ORF">DY245_32735</name>
</gene>
<keyword evidence="2" id="KW-1185">Reference proteome</keyword>
<proteinExistence type="predicted"/>
<organism evidence="1 2">
    <name type="scientific">Streptomyces inhibens</name>
    <dbReference type="NCBI Taxonomy" id="2293571"/>
    <lineage>
        <taxon>Bacteria</taxon>
        <taxon>Bacillati</taxon>
        <taxon>Actinomycetota</taxon>
        <taxon>Actinomycetes</taxon>
        <taxon>Kitasatosporales</taxon>
        <taxon>Streptomycetaceae</taxon>
        <taxon>Streptomyces</taxon>
    </lineage>
</organism>
<protein>
    <submittedName>
        <fullName evidence="1">Uncharacterized protein</fullName>
    </submittedName>
</protein>
<dbReference type="Proteomes" id="UP000262477">
    <property type="component" value="Unassembled WGS sequence"/>
</dbReference>
<evidence type="ECO:0000313" key="1">
    <source>
        <dbReference type="EMBL" id="REK86418.1"/>
    </source>
</evidence>
<evidence type="ECO:0000313" key="2">
    <source>
        <dbReference type="Proteomes" id="UP000262477"/>
    </source>
</evidence>
<dbReference type="AlphaFoldDB" id="A0A371PVC5"/>